<dbReference type="Gene3D" id="2.130.10.30">
    <property type="entry name" value="Regulator of chromosome condensation 1/beta-lactamase-inhibitor protein II"/>
    <property type="match status" value="1"/>
</dbReference>
<dbReference type="InterPro" id="IPR000210">
    <property type="entry name" value="BTB/POZ_dom"/>
</dbReference>
<feature type="region of interest" description="Disordered" evidence="3">
    <location>
        <begin position="1278"/>
        <end position="1317"/>
    </location>
</feature>
<keyword evidence="1" id="KW-0677">Repeat</keyword>
<dbReference type="SUPFAM" id="SSF50985">
    <property type="entry name" value="RCC1/BLIP-II"/>
    <property type="match status" value="2"/>
</dbReference>
<feature type="compositionally biased region" description="Polar residues" evidence="3">
    <location>
        <begin position="1109"/>
        <end position="1119"/>
    </location>
</feature>
<dbReference type="InterPro" id="IPR002110">
    <property type="entry name" value="Ankyrin_rpt"/>
</dbReference>
<dbReference type="Pfam" id="PF00651">
    <property type="entry name" value="BTB"/>
    <property type="match status" value="2"/>
</dbReference>
<feature type="repeat" description="RCC1" evidence="2">
    <location>
        <begin position="154"/>
        <end position="217"/>
    </location>
</feature>
<organism evidence="5 6">
    <name type="scientific">Roridomyces roridus</name>
    <dbReference type="NCBI Taxonomy" id="1738132"/>
    <lineage>
        <taxon>Eukaryota</taxon>
        <taxon>Fungi</taxon>
        <taxon>Dikarya</taxon>
        <taxon>Basidiomycota</taxon>
        <taxon>Agaricomycotina</taxon>
        <taxon>Agaricomycetes</taxon>
        <taxon>Agaricomycetidae</taxon>
        <taxon>Agaricales</taxon>
        <taxon>Marasmiineae</taxon>
        <taxon>Mycenaceae</taxon>
        <taxon>Roridomyces</taxon>
    </lineage>
</organism>
<dbReference type="SMART" id="SM00225">
    <property type="entry name" value="BTB"/>
    <property type="match status" value="2"/>
</dbReference>
<dbReference type="SUPFAM" id="SSF54695">
    <property type="entry name" value="POZ domain"/>
    <property type="match status" value="2"/>
</dbReference>
<dbReference type="PANTHER" id="PTHR22872">
    <property type="entry name" value="BTK-BINDING PROTEIN-RELATED"/>
    <property type="match status" value="1"/>
</dbReference>
<feature type="region of interest" description="Disordered" evidence="3">
    <location>
        <begin position="998"/>
        <end position="1218"/>
    </location>
</feature>
<gene>
    <name evidence="5" type="ORF">FB45DRAFT_914037</name>
</gene>
<protein>
    <recommendedName>
        <fullName evidence="4">BTB domain-containing protein</fullName>
    </recommendedName>
</protein>
<dbReference type="InterPro" id="IPR009091">
    <property type="entry name" value="RCC1/BLIP-II"/>
</dbReference>
<dbReference type="InterPro" id="IPR051625">
    <property type="entry name" value="Signaling_Regulatory_Domain"/>
</dbReference>
<comment type="caution">
    <text evidence="5">The sequence shown here is derived from an EMBL/GenBank/DDBJ whole genome shotgun (WGS) entry which is preliminary data.</text>
</comment>
<reference evidence="5" key="1">
    <citation type="submission" date="2023-03" db="EMBL/GenBank/DDBJ databases">
        <title>Massive genome expansion in bonnet fungi (Mycena s.s.) driven by repeated elements and novel gene families across ecological guilds.</title>
        <authorList>
            <consortium name="Lawrence Berkeley National Laboratory"/>
            <person name="Harder C.B."/>
            <person name="Miyauchi S."/>
            <person name="Viragh M."/>
            <person name="Kuo A."/>
            <person name="Thoen E."/>
            <person name="Andreopoulos B."/>
            <person name="Lu D."/>
            <person name="Skrede I."/>
            <person name="Drula E."/>
            <person name="Henrissat B."/>
            <person name="Morin E."/>
            <person name="Kohler A."/>
            <person name="Barry K."/>
            <person name="LaButti K."/>
            <person name="Morin E."/>
            <person name="Salamov A."/>
            <person name="Lipzen A."/>
            <person name="Mereny Z."/>
            <person name="Hegedus B."/>
            <person name="Baldrian P."/>
            <person name="Stursova M."/>
            <person name="Weitz H."/>
            <person name="Taylor A."/>
            <person name="Grigoriev I.V."/>
            <person name="Nagy L.G."/>
            <person name="Martin F."/>
            <person name="Kauserud H."/>
        </authorList>
    </citation>
    <scope>NUCLEOTIDE SEQUENCE</scope>
    <source>
        <strain evidence="5">9284</strain>
    </source>
</reference>
<dbReference type="InterPro" id="IPR011333">
    <property type="entry name" value="SKP1/BTB/POZ_sf"/>
</dbReference>
<proteinExistence type="predicted"/>
<dbReference type="PROSITE" id="PS50097">
    <property type="entry name" value="BTB"/>
    <property type="match status" value="2"/>
</dbReference>
<sequence>MTLLHAHFHLKGLQAFQRLLDGGGERGSHTAISSSSAGKSWKGASALKSAMTCDVNALDWLGRSALQLACTAPDGIEYVRALLKHPSINVNLCDAESHWTALHRALYHGNLAAALLLLQRSDIDTSLKDLEGHTAFDLYNSTVPGTAPSPALHAELYTWGINRNAALGLVDSGDRTYPDQVVIPKHAPEPSSVARFSPLLARQIQMSKLHTVVVTSENKSNLRMCGFGSGGRLGPGQHTQFSLVPHPQLSHTIVAVALGQDHTLALTNAGEVLSWGLSRFHQLGYIVEPSAITTNKLEEPIQAVPRKIYGPLKKEIVKGIAAAKTCSACWTATEVFTWGQNNGQLGYDKVAQPVQVLPRKVSKVVRPVLDISLTDNAMACLLDNQDVVVIWNDRYSKILFPAHVFPTEMQPYRPPQAMKLKDAHIAKITSCDDAIAALSSNGELFTFSVPERNEADASRIFKPQRVWALRKQVSAVQDVALGADGSIIICTASGHVFIRSRNSKAQGSNAASNKNFKFQRVPFIQRVTQVCANSTGAFGALRVDVKPKPIRVEGNSIAQDLAAIQPYLASDPPSRLKDESAVVPAKPRWVAADEGEDAEDSDVEADFVRIWRLCRLLVAGTTPSVRHGADLMVHVSKRAFAAHRVILASRSHVLCAVLSGTAVQDQQSSITIRVSAVPGPVPTRLDIKGCERITVLIFLEYLYSDDLLAIWDRRVASALQHELNKYSIKPAQVKAELQALARILDLPLLALALVSPAKRVPSPSMVRDMSQLFLAVQPGPNSVIGPLAPDVILQLADREVHCHSTILRARSPVFSAFFDEKDWTVKRWDQGTITVNLKHLRWHVMEYVLKYLCCGQDAELFENLEFANSVDDVLEFLFDVMAAANELLLDRLVLLCSAAILRWADINNACYILTDATHFHAEQLVESIQGYMIANMETLLESRMLDDLAPALVKQLSRFLVQRQTDKSPKARSSFLFDRAMAIHGDWLALQDIPEPIIPSSRFPTRRETDSSPKHKRSRGPSLCNSPVIAPQPSSNTIDDIFEMDDDSRPALDVSAPSTPVWKASSAPRVDMKAVMAEAASQTAASRPGEYSLRGSIQKTPQRERKRLQGSTSTEALTDSTPPSLSPWKLPPPASSSPTLSPPITPSTSLNRTPDAFPLPSASPATPPRSRAPQPPAPGLGPVFTPTKQPVSRPAAPTMRRVSAGNNKAWTQPPPAPAIVSSQPVSGVSFVAIQQLQLEQGTSSVKDKRSLLEIQEEERARQEEADFLKWWAAEEQRVKAEAESASRPRSAPKSSSSRRNKKGKNQALPMVSASHAI</sequence>
<dbReference type="Gene3D" id="1.25.40.20">
    <property type="entry name" value="Ankyrin repeat-containing domain"/>
    <property type="match status" value="1"/>
</dbReference>
<evidence type="ECO:0000313" key="6">
    <source>
        <dbReference type="Proteomes" id="UP001221142"/>
    </source>
</evidence>
<name>A0AAD7BX50_9AGAR</name>
<dbReference type="Pfam" id="PF13540">
    <property type="entry name" value="RCC1_2"/>
    <property type="match status" value="1"/>
</dbReference>
<keyword evidence="6" id="KW-1185">Reference proteome</keyword>
<dbReference type="Proteomes" id="UP001221142">
    <property type="component" value="Unassembled WGS sequence"/>
</dbReference>
<dbReference type="PANTHER" id="PTHR22872:SF2">
    <property type="entry name" value="INHIBITOR OF BRUTON TYROSINE KINASE"/>
    <property type="match status" value="1"/>
</dbReference>
<feature type="compositionally biased region" description="Pro residues" evidence="3">
    <location>
        <begin position="1129"/>
        <end position="1145"/>
    </location>
</feature>
<dbReference type="Gene3D" id="3.30.710.10">
    <property type="entry name" value="Potassium Channel Kv1.1, Chain A"/>
    <property type="match status" value="2"/>
</dbReference>
<dbReference type="CDD" id="cd18186">
    <property type="entry name" value="BTB_POZ_ZBTB_KLHL-like"/>
    <property type="match status" value="2"/>
</dbReference>
<dbReference type="EMBL" id="JARKIF010000008">
    <property type="protein sequence ID" value="KAJ7632971.1"/>
    <property type="molecule type" value="Genomic_DNA"/>
</dbReference>
<evidence type="ECO:0000259" key="4">
    <source>
        <dbReference type="PROSITE" id="PS50097"/>
    </source>
</evidence>
<evidence type="ECO:0000256" key="1">
    <source>
        <dbReference type="ARBA" id="ARBA00022737"/>
    </source>
</evidence>
<feature type="repeat" description="RCC1" evidence="2">
    <location>
        <begin position="220"/>
        <end position="269"/>
    </location>
</feature>
<feature type="compositionally biased region" description="Low complexity" evidence="3">
    <location>
        <begin position="1146"/>
        <end position="1172"/>
    </location>
</feature>
<accession>A0AAD7BX50</accession>
<evidence type="ECO:0000256" key="3">
    <source>
        <dbReference type="SAM" id="MobiDB-lite"/>
    </source>
</evidence>
<feature type="domain" description="BTB" evidence="4">
    <location>
        <begin position="629"/>
        <end position="707"/>
    </location>
</feature>
<dbReference type="InterPro" id="IPR036770">
    <property type="entry name" value="Ankyrin_rpt-contain_sf"/>
</dbReference>
<evidence type="ECO:0000313" key="5">
    <source>
        <dbReference type="EMBL" id="KAJ7632971.1"/>
    </source>
</evidence>
<dbReference type="Pfam" id="PF12796">
    <property type="entry name" value="Ank_2"/>
    <property type="match status" value="1"/>
</dbReference>
<dbReference type="PRINTS" id="PR00633">
    <property type="entry name" value="RCCNDNSATION"/>
</dbReference>
<dbReference type="SMART" id="SM00248">
    <property type="entry name" value="ANK"/>
    <property type="match status" value="2"/>
</dbReference>
<feature type="domain" description="BTB" evidence="4">
    <location>
        <begin position="789"/>
        <end position="852"/>
    </location>
</feature>
<evidence type="ECO:0000256" key="2">
    <source>
        <dbReference type="PROSITE-ProRule" id="PRU00235"/>
    </source>
</evidence>
<dbReference type="PROSITE" id="PS50012">
    <property type="entry name" value="RCC1_3"/>
    <property type="match status" value="2"/>
</dbReference>
<dbReference type="InterPro" id="IPR000408">
    <property type="entry name" value="Reg_chr_condens"/>
</dbReference>
<dbReference type="SUPFAM" id="SSF48403">
    <property type="entry name" value="Ankyrin repeat"/>
    <property type="match status" value="1"/>
</dbReference>